<keyword evidence="6" id="KW-0411">Iron-sulfur</keyword>
<evidence type="ECO:0000256" key="6">
    <source>
        <dbReference type="ARBA" id="ARBA00023014"/>
    </source>
</evidence>
<dbReference type="Pfam" id="PF00355">
    <property type="entry name" value="Rieske"/>
    <property type="match status" value="1"/>
</dbReference>
<accession>A0A1B1YVB8</accession>
<dbReference type="InterPro" id="IPR015879">
    <property type="entry name" value="Ring_hydroxy_dOase_asu_C_dom"/>
</dbReference>
<dbReference type="GO" id="GO:0005506">
    <property type="term" value="F:iron ion binding"/>
    <property type="evidence" value="ECO:0007669"/>
    <property type="project" value="InterPro"/>
</dbReference>
<reference evidence="9" key="1">
    <citation type="submission" date="2016-03" db="EMBL/GenBank/DDBJ databases">
        <title>Complete genome sequence of Solimmundus cernigliae, representing a novel lineage of polycyclic aromatic hydrocarbon degraders within the Gammaproteobacteria.</title>
        <authorList>
            <person name="Singleton D.R."/>
            <person name="Dickey A.N."/>
            <person name="Scholl E.H."/>
            <person name="Wright F.A."/>
            <person name="Aitken M.D."/>
        </authorList>
    </citation>
    <scope>NUCLEOTIDE SEQUENCE [LARGE SCALE GENOMIC DNA]</scope>
    <source>
        <strain evidence="9">TR3.2</strain>
    </source>
</reference>
<dbReference type="GO" id="GO:0051537">
    <property type="term" value="F:2 iron, 2 sulfur cluster binding"/>
    <property type="evidence" value="ECO:0007669"/>
    <property type="project" value="UniProtKB-KW"/>
</dbReference>
<dbReference type="EMBL" id="CP014671">
    <property type="protein sequence ID" value="ANX04840.1"/>
    <property type="molecule type" value="Genomic_DNA"/>
</dbReference>
<dbReference type="Gene3D" id="2.102.10.10">
    <property type="entry name" value="Rieske [2Fe-2S] iron-sulphur domain"/>
    <property type="match status" value="1"/>
</dbReference>
<keyword evidence="9" id="KW-1185">Reference proteome</keyword>
<dbReference type="STRING" id="1810504.PG2T_12130"/>
<evidence type="ECO:0000256" key="5">
    <source>
        <dbReference type="ARBA" id="ARBA00023004"/>
    </source>
</evidence>
<evidence type="ECO:0000256" key="3">
    <source>
        <dbReference type="ARBA" id="ARBA00022723"/>
    </source>
</evidence>
<dbReference type="InterPro" id="IPR001663">
    <property type="entry name" value="Rng_hydr_dOase-A"/>
</dbReference>
<dbReference type="SUPFAM" id="SSF50022">
    <property type="entry name" value="ISP domain"/>
    <property type="match status" value="1"/>
</dbReference>
<dbReference type="OrthoDB" id="9794779at2"/>
<sequence length="444" mass="49030">MAISGGAFVEASSLVDDRPEAGVFRVHRTAFTDPQVFELEMARIFEATWVFVALESEIEQPHDFVTRQIGRQPIILTRDGAGTLRAFLNSCRHKGTLLCPFRAGNRKFHTCPYHGWVYDSAGRNVGITDQKDGHYPPAFDDESHDLVPLARVGSYRGFVFASLSADVPSLDDHLGEARKLLDLVADQAPDGLEYIPGEASYTYDGNWKLQFENGLDAYHFATTHAAFVDIVRQRPRAGPAPQPPGQIIAGTISTARGHAMSWSVGAPGQGPESRPLVRDTELLETVRQRVGEARLDWMLRQRNLTIFPNLQIIDIQSLQLRTWQPLAVDRTRMSSHCLAPRGENPQARRFRIRQYEEFFNAGGLATSDDNVMYALSQDGFAAQAAGDTQGYSRGMAAPPSLPLTFAPLGLTEARCNASSAGLAFGDETAIHAGYREWRRLMQGG</sequence>
<evidence type="ECO:0000256" key="1">
    <source>
        <dbReference type="ARBA" id="ARBA00008751"/>
    </source>
</evidence>
<comment type="similarity">
    <text evidence="1">Belongs to the bacterial ring-hydroxylating dioxygenase alpha subunit family.</text>
</comment>
<dbReference type="PANTHER" id="PTHR43756">
    <property type="entry name" value="CHOLINE MONOOXYGENASE, CHLOROPLASTIC"/>
    <property type="match status" value="1"/>
</dbReference>
<evidence type="ECO:0000259" key="7">
    <source>
        <dbReference type="PROSITE" id="PS51296"/>
    </source>
</evidence>
<dbReference type="KEGG" id="gbi:PG2T_12130"/>
<dbReference type="SUPFAM" id="SSF55961">
    <property type="entry name" value="Bet v1-like"/>
    <property type="match status" value="1"/>
</dbReference>
<keyword evidence="5" id="KW-0408">Iron</keyword>
<protein>
    <recommendedName>
        <fullName evidence="7">Rieske domain-containing protein</fullName>
    </recommendedName>
</protein>
<organism evidence="8 9">
    <name type="scientific">Immundisolibacter cernigliae</name>
    <dbReference type="NCBI Taxonomy" id="1810504"/>
    <lineage>
        <taxon>Bacteria</taxon>
        <taxon>Pseudomonadati</taxon>
        <taxon>Pseudomonadota</taxon>
        <taxon>Gammaproteobacteria</taxon>
        <taxon>Immundisolibacterales</taxon>
        <taxon>Immundisolibacteraceae</taxon>
        <taxon>Immundisolibacter</taxon>
    </lineage>
</organism>
<evidence type="ECO:0000313" key="9">
    <source>
        <dbReference type="Proteomes" id="UP000092952"/>
    </source>
</evidence>
<keyword evidence="4" id="KW-0560">Oxidoreductase</keyword>
<proteinExistence type="inferred from homology"/>
<dbReference type="AlphaFoldDB" id="A0A1B1YVB8"/>
<dbReference type="PROSITE" id="PS51296">
    <property type="entry name" value="RIESKE"/>
    <property type="match status" value="1"/>
</dbReference>
<evidence type="ECO:0000256" key="4">
    <source>
        <dbReference type="ARBA" id="ARBA00023002"/>
    </source>
</evidence>
<dbReference type="Gene3D" id="3.90.380.10">
    <property type="entry name" value="Naphthalene 1,2-dioxygenase Alpha Subunit, Chain A, domain 1"/>
    <property type="match status" value="1"/>
</dbReference>
<name>A0A1B1YVB8_9GAMM</name>
<keyword evidence="3" id="KW-0479">Metal-binding</keyword>
<evidence type="ECO:0000256" key="2">
    <source>
        <dbReference type="ARBA" id="ARBA00022714"/>
    </source>
</evidence>
<gene>
    <name evidence="8" type="ORF">PG2T_12130</name>
</gene>
<dbReference type="InterPro" id="IPR017941">
    <property type="entry name" value="Rieske_2Fe-2S"/>
</dbReference>
<feature type="domain" description="Rieske" evidence="7">
    <location>
        <begin position="49"/>
        <end position="147"/>
    </location>
</feature>
<dbReference type="GO" id="GO:0016491">
    <property type="term" value="F:oxidoreductase activity"/>
    <property type="evidence" value="ECO:0007669"/>
    <property type="project" value="UniProtKB-KW"/>
</dbReference>
<dbReference type="InParanoid" id="A0A1B1YVB8"/>
<dbReference type="Pfam" id="PF00848">
    <property type="entry name" value="Ring_hydroxyl_A"/>
    <property type="match status" value="1"/>
</dbReference>
<keyword evidence="2" id="KW-0001">2Fe-2S</keyword>
<dbReference type="PANTHER" id="PTHR43756:SF1">
    <property type="entry name" value="3-PHENYLPROPIONATE_CINNAMIC ACID DIOXYGENASE SUBUNIT ALPHA"/>
    <property type="match status" value="1"/>
</dbReference>
<dbReference type="InterPro" id="IPR036922">
    <property type="entry name" value="Rieske_2Fe-2S_sf"/>
</dbReference>
<dbReference type="PRINTS" id="PR00090">
    <property type="entry name" value="RNGDIOXGNASE"/>
</dbReference>
<evidence type="ECO:0000313" key="8">
    <source>
        <dbReference type="EMBL" id="ANX04840.1"/>
    </source>
</evidence>
<dbReference type="Proteomes" id="UP000092952">
    <property type="component" value="Chromosome"/>
</dbReference>